<name>A0ABQ2WE58_9ALTE</name>
<protein>
    <recommendedName>
        <fullName evidence="1">GAF domain-containing protein</fullName>
    </recommendedName>
</protein>
<dbReference type="InterPro" id="IPR003018">
    <property type="entry name" value="GAF"/>
</dbReference>
<accession>A0ABQ2WE58</accession>
<gene>
    <name evidence="2" type="ORF">GCM10008111_03270</name>
</gene>
<dbReference type="SMART" id="SM00065">
    <property type="entry name" value="GAF"/>
    <property type="match status" value="1"/>
</dbReference>
<dbReference type="SUPFAM" id="SSF55781">
    <property type="entry name" value="GAF domain-like"/>
    <property type="match status" value="1"/>
</dbReference>
<feature type="domain" description="GAF" evidence="1">
    <location>
        <begin position="131"/>
        <end position="283"/>
    </location>
</feature>
<organism evidence="2 3">
    <name type="scientific">Alishewanella tabrizica</name>
    <dbReference type="NCBI Taxonomy" id="671278"/>
    <lineage>
        <taxon>Bacteria</taxon>
        <taxon>Pseudomonadati</taxon>
        <taxon>Pseudomonadota</taxon>
        <taxon>Gammaproteobacteria</taxon>
        <taxon>Alteromonadales</taxon>
        <taxon>Alteromonadaceae</taxon>
        <taxon>Alishewanella</taxon>
    </lineage>
</organism>
<dbReference type="Pfam" id="PF01590">
    <property type="entry name" value="GAF"/>
    <property type="match status" value="1"/>
</dbReference>
<keyword evidence="3" id="KW-1185">Reference proteome</keyword>
<dbReference type="EMBL" id="BMYR01000001">
    <property type="protein sequence ID" value="GGW50684.1"/>
    <property type="molecule type" value="Genomic_DNA"/>
</dbReference>
<reference evidence="3" key="1">
    <citation type="journal article" date="2019" name="Int. J. Syst. Evol. Microbiol.">
        <title>The Global Catalogue of Microorganisms (GCM) 10K type strain sequencing project: providing services to taxonomists for standard genome sequencing and annotation.</title>
        <authorList>
            <consortium name="The Broad Institute Genomics Platform"/>
            <consortium name="The Broad Institute Genome Sequencing Center for Infectious Disease"/>
            <person name="Wu L."/>
            <person name="Ma J."/>
        </authorList>
    </citation>
    <scope>NUCLEOTIDE SEQUENCE [LARGE SCALE GENOMIC DNA]</scope>
    <source>
        <strain evidence="3">KCTC 23723</strain>
    </source>
</reference>
<evidence type="ECO:0000259" key="1">
    <source>
        <dbReference type="SMART" id="SM00065"/>
    </source>
</evidence>
<evidence type="ECO:0000313" key="2">
    <source>
        <dbReference type="EMBL" id="GGW50684.1"/>
    </source>
</evidence>
<dbReference type="InterPro" id="IPR029016">
    <property type="entry name" value="GAF-like_dom_sf"/>
</dbReference>
<proteinExistence type="predicted"/>
<comment type="caution">
    <text evidence="2">The sequence shown here is derived from an EMBL/GenBank/DDBJ whole genome shotgun (WGS) entry which is preliminary data.</text>
</comment>
<dbReference type="Gene3D" id="3.30.450.40">
    <property type="match status" value="1"/>
</dbReference>
<dbReference type="Proteomes" id="UP000634667">
    <property type="component" value="Unassembled WGS sequence"/>
</dbReference>
<evidence type="ECO:0000313" key="3">
    <source>
        <dbReference type="Proteomes" id="UP000634667"/>
    </source>
</evidence>
<sequence length="288" mass="32012">MNDYFSWWRQAPFACALYRGPFDRLGKTEFVDANAVFRVVTGLTQSALQTSQADDYTLRAVYLSPNTALQYQVHCYAPESGLLLVTLHQIPNVSNVISAPAMVTDSWSSPDALTTLLLEVAPRFIGVEPTALPVLINATLAQLGQAVSADRVYIFDYDFQHNTCSNTYEWCANGIVPERESLQQVPLAAIPQWVSAHQRGAQMYIPDVPSLPEGDGLKQILQPQGIKSLLTLPIVAEQALLGFVGFDSVKQHHYYSEQERLLLGVFSRMLVNITRQDKHEIASTKTLV</sequence>